<keyword evidence="11 12" id="KW-0472">Membrane</keyword>
<organism evidence="15 16">
    <name type="scientific">Paenibacillus contaminans</name>
    <dbReference type="NCBI Taxonomy" id="450362"/>
    <lineage>
        <taxon>Bacteria</taxon>
        <taxon>Bacillati</taxon>
        <taxon>Bacillota</taxon>
        <taxon>Bacilli</taxon>
        <taxon>Bacillales</taxon>
        <taxon>Paenibacillaceae</taxon>
        <taxon>Paenibacillus</taxon>
    </lineage>
</organism>
<feature type="domain" description="Histidine kinase" evidence="13">
    <location>
        <begin position="817"/>
        <end position="926"/>
    </location>
</feature>
<keyword evidence="16" id="KW-1185">Reference proteome</keyword>
<protein>
    <recommendedName>
        <fullName evidence="3">histidine kinase</fullName>
        <ecNumber evidence="3">2.7.13.3</ecNumber>
    </recommendedName>
</protein>
<dbReference type="Gene3D" id="6.10.340.10">
    <property type="match status" value="1"/>
</dbReference>
<evidence type="ECO:0000256" key="7">
    <source>
        <dbReference type="ARBA" id="ARBA00022741"/>
    </source>
</evidence>
<dbReference type="InterPro" id="IPR036890">
    <property type="entry name" value="HATPase_C_sf"/>
</dbReference>
<keyword evidence="9" id="KW-0067">ATP-binding</keyword>
<dbReference type="OrthoDB" id="2482518at2"/>
<evidence type="ECO:0000256" key="8">
    <source>
        <dbReference type="ARBA" id="ARBA00022777"/>
    </source>
</evidence>
<evidence type="ECO:0000313" key="16">
    <source>
        <dbReference type="Proteomes" id="UP000250369"/>
    </source>
</evidence>
<dbReference type="EMBL" id="QMFB01000001">
    <property type="protein sequence ID" value="RAV23303.1"/>
    <property type="molecule type" value="Genomic_DNA"/>
</dbReference>
<dbReference type="SMART" id="SM00387">
    <property type="entry name" value="HATPase_c"/>
    <property type="match status" value="1"/>
</dbReference>
<dbReference type="InterPro" id="IPR003660">
    <property type="entry name" value="HAMP_dom"/>
</dbReference>
<feature type="domain" description="HAMP" evidence="14">
    <location>
        <begin position="654"/>
        <end position="703"/>
    </location>
</feature>
<comment type="caution">
    <text evidence="15">The sequence shown here is derived from an EMBL/GenBank/DDBJ whole genome shotgun (WGS) entry which is preliminary data.</text>
</comment>
<dbReference type="Pfam" id="PF00672">
    <property type="entry name" value="HAMP"/>
    <property type="match status" value="1"/>
</dbReference>
<dbReference type="SUPFAM" id="SSF158472">
    <property type="entry name" value="HAMP domain-like"/>
    <property type="match status" value="1"/>
</dbReference>
<keyword evidence="10" id="KW-0902">Two-component regulatory system</keyword>
<dbReference type="InterPro" id="IPR010559">
    <property type="entry name" value="Sig_transdc_His_kin_internal"/>
</dbReference>
<evidence type="ECO:0000256" key="1">
    <source>
        <dbReference type="ARBA" id="ARBA00000085"/>
    </source>
</evidence>
<reference evidence="15 16" key="1">
    <citation type="journal article" date="2009" name="Int. J. Syst. Evol. Microbiol.">
        <title>Paenibacillus contaminans sp. nov., isolated from a contaminated laboratory plate.</title>
        <authorList>
            <person name="Chou J.H."/>
            <person name="Lee J.H."/>
            <person name="Lin M.C."/>
            <person name="Chang P.S."/>
            <person name="Arun A.B."/>
            <person name="Young C.C."/>
            <person name="Chen W.M."/>
        </authorList>
    </citation>
    <scope>NUCLEOTIDE SEQUENCE [LARGE SCALE GENOMIC DNA]</scope>
    <source>
        <strain evidence="15 16">CKOBP-6</strain>
    </source>
</reference>
<evidence type="ECO:0000256" key="12">
    <source>
        <dbReference type="SAM" id="Phobius"/>
    </source>
</evidence>
<accession>A0A329MYH7</accession>
<proteinExistence type="predicted"/>
<dbReference type="Pfam" id="PF02518">
    <property type="entry name" value="HATPase_c"/>
    <property type="match status" value="1"/>
</dbReference>
<dbReference type="InterPro" id="IPR050640">
    <property type="entry name" value="Bact_2-comp_sensor_kinase"/>
</dbReference>
<evidence type="ECO:0000256" key="11">
    <source>
        <dbReference type="ARBA" id="ARBA00023136"/>
    </source>
</evidence>
<evidence type="ECO:0000256" key="3">
    <source>
        <dbReference type="ARBA" id="ARBA00012438"/>
    </source>
</evidence>
<name>A0A329MYH7_9BACL</name>
<keyword evidence="4" id="KW-1003">Cell membrane</keyword>
<dbReference type="RefSeq" id="WP_113029414.1">
    <property type="nucleotide sequence ID" value="NZ_QMFB01000001.1"/>
</dbReference>
<comment type="subcellular location">
    <subcellularLocation>
        <location evidence="2">Cell membrane</location>
        <topology evidence="2">Multi-pass membrane protein</topology>
    </subcellularLocation>
</comment>
<dbReference type="PANTHER" id="PTHR34220">
    <property type="entry name" value="SENSOR HISTIDINE KINASE YPDA"/>
    <property type="match status" value="1"/>
</dbReference>
<keyword evidence="12" id="KW-0812">Transmembrane</keyword>
<keyword evidence="7" id="KW-0547">Nucleotide-binding</keyword>
<keyword evidence="6" id="KW-0808">Transferase</keyword>
<evidence type="ECO:0000256" key="6">
    <source>
        <dbReference type="ARBA" id="ARBA00022679"/>
    </source>
</evidence>
<comment type="catalytic activity">
    <reaction evidence="1">
        <text>ATP + protein L-histidine = ADP + protein N-phospho-L-histidine.</text>
        <dbReference type="EC" id="2.7.13.3"/>
    </reaction>
</comment>
<dbReference type="PANTHER" id="PTHR34220:SF7">
    <property type="entry name" value="SENSOR HISTIDINE KINASE YPDA"/>
    <property type="match status" value="1"/>
</dbReference>
<evidence type="ECO:0000256" key="2">
    <source>
        <dbReference type="ARBA" id="ARBA00004651"/>
    </source>
</evidence>
<feature type="transmembrane region" description="Helical" evidence="12">
    <location>
        <begin position="360"/>
        <end position="380"/>
    </location>
</feature>
<dbReference type="CDD" id="cd06225">
    <property type="entry name" value="HAMP"/>
    <property type="match status" value="1"/>
</dbReference>
<keyword evidence="12" id="KW-1133">Transmembrane helix</keyword>
<dbReference type="AlphaFoldDB" id="A0A329MYH7"/>
<evidence type="ECO:0000256" key="10">
    <source>
        <dbReference type="ARBA" id="ARBA00023012"/>
    </source>
</evidence>
<dbReference type="GO" id="GO:0005524">
    <property type="term" value="F:ATP binding"/>
    <property type="evidence" value="ECO:0007669"/>
    <property type="project" value="UniProtKB-KW"/>
</dbReference>
<dbReference type="SUPFAM" id="SSF55874">
    <property type="entry name" value="ATPase domain of HSP90 chaperone/DNA topoisomerase II/histidine kinase"/>
    <property type="match status" value="1"/>
</dbReference>
<dbReference type="GO" id="GO:0005886">
    <property type="term" value="C:plasma membrane"/>
    <property type="evidence" value="ECO:0007669"/>
    <property type="project" value="UniProtKB-SubCell"/>
</dbReference>
<dbReference type="PROSITE" id="PS50885">
    <property type="entry name" value="HAMP"/>
    <property type="match status" value="1"/>
</dbReference>
<dbReference type="Proteomes" id="UP000250369">
    <property type="component" value="Unassembled WGS sequence"/>
</dbReference>
<feature type="transmembrane region" description="Helical" evidence="12">
    <location>
        <begin position="291"/>
        <end position="310"/>
    </location>
</feature>
<dbReference type="GO" id="GO:0000155">
    <property type="term" value="F:phosphorelay sensor kinase activity"/>
    <property type="evidence" value="ECO:0007669"/>
    <property type="project" value="InterPro"/>
</dbReference>
<dbReference type="SMART" id="SM00304">
    <property type="entry name" value="HAMP"/>
    <property type="match status" value="1"/>
</dbReference>
<dbReference type="Pfam" id="PF06580">
    <property type="entry name" value="His_kinase"/>
    <property type="match status" value="1"/>
</dbReference>
<gene>
    <name evidence="15" type="ORF">DQG23_03675</name>
</gene>
<feature type="transmembrane region" description="Helical" evidence="12">
    <location>
        <begin position="627"/>
        <end position="647"/>
    </location>
</feature>
<dbReference type="InterPro" id="IPR005467">
    <property type="entry name" value="His_kinase_dom"/>
</dbReference>
<dbReference type="EC" id="2.7.13.3" evidence="3"/>
<evidence type="ECO:0000256" key="4">
    <source>
        <dbReference type="ARBA" id="ARBA00022475"/>
    </source>
</evidence>
<sequence>MGNSIFKKLLFSSLLMVVSLSVLIGTIAYSIASRTMIHETEKDLVNELKQIDRSLLTIVEDVNQSTEILQNNEALMQVFDSNPKQSFQRYLDLLEMDKLLKTAMSNNDAILGFSILSRNQNFSSGSRMDNYTYENFIELPVYQEKIRTLKNDQYALVRAEELQLTASAPSFKYEWIDKANVIFLIKKISSYPGNEVIVISFLSTASIMQNSNYGNVYALDGMDRLVWRGMPQIDESALFSRKASSIDKPEGSERAGSRRYVYLKSSVMDWFLINVISEREIVKPLGEIRTFVTLSIVVIIIVCMIAAMTASRGLTRRIRHLKNAVHLKGTDDPLLRTIPYDQRAGSPFQFIHSLKFGYKLFLYYICIVIIPMLVLSILLYHKTVVIVENRLEQSFRQPLALAASRIDMLMNRHIRNVKYLITSENVQQLFVTPPSESLEEFEKRQSRITNEIMSKTIYHTGLNNVEIYSHNGQLMYTSSQLHSERPSDNAIIPPKSIEGSIMWEDTYSDAFQNQVFSLVHEIKGNILFSEGFALPIGYLKIVLNESLLSQILKDIRFSEGSEVFIENRKGQIVSSNDKQFIGKTRNEIPAVSMSDNMLTAVKELGYNDWSLQAIIPAGKLMSSKKDLITYNLFVLSIMLLVIVIICIRRSVLYVRPIHALIQAMKKVKDGDLHVRFQERSGDEIELLGRSFNAMLDRLQQLIEEITKSKLREQELETKKRSAELNALQMQINPHFLYNTFESINWLVIQNENDKAVTMMTSLADLFRIGINRGENIVGLDEELMHAEAYITIQKIRYNDKLNVIWDIQLEARLYLTMKLVLQPLIENAIYHGIELMEGAGTIRIKSFIKEDRLILQIIDDGLGIEDERLTELMERFKNWYREPSRSIGLLNVNERIKLLFGEEFGLHINSKVNEGTIVSVTLPVVRKNASEGETA</sequence>
<dbReference type="PROSITE" id="PS50109">
    <property type="entry name" value="HIS_KIN"/>
    <property type="match status" value="1"/>
</dbReference>
<evidence type="ECO:0000259" key="13">
    <source>
        <dbReference type="PROSITE" id="PS50109"/>
    </source>
</evidence>
<keyword evidence="5" id="KW-0597">Phosphoprotein</keyword>
<dbReference type="InterPro" id="IPR003594">
    <property type="entry name" value="HATPase_dom"/>
</dbReference>
<evidence type="ECO:0000313" key="15">
    <source>
        <dbReference type="EMBL" id="RAV23303.1"/>
    </source>
</evidence>
<evidence type="ECO:0000256" key="5">
    <source>
        <dbReference type="ARBA" id="ARBA00022553"/>
    </source>
</evidence>
<dbReference type="Gene3D" id="3.30.565.10">
    <property type="entry name" value="Histidine kinase-like ATPase, C-terminal domain"/>
    <property type="match status" value="1"/>
</dbReference>
<evidence type="ECO:0000256" key="9">
    <source>
        <dbReference type="ARBA" id="ARBA00022840"/>
    </source>
</evidence>
<keyword evidence="8" id="KW-0418">Kinase</keyword>
<evidence type="ECO:0000259" key="14">
    <source>
        <dbReference type="PROSITE" id="PS50885"/>
    </source>
</evidence>